<gene>
    <name evidence="3" type="ORF">SAMN05444374_10540</name>
</gene>
<organism evidence="3 4">
    <name type="scientific">Rhodococcoides kroppenstedtii</name>
    <dbReference type="NCBI Taxonomy" id="293050"/>
    <lineage>
        <taxon>Bacteria</taxon>
        <taxon>Bacillati</taxon>
        <taxon>Actinomycetota</taxon>
        <taxon>Actinomycetes</taxon>
        <taxon>Mycobacteriales</taxon>
        <taxon>Nocardiaceae</taxon>
        <taxon>Rhodococcoides</taxon>
    </lineage>
</organism>
<reference evidence="3 4" key="1">
    <citation type="submission" date="2016-10" db="EMBL/GenBank/DDBJ databases">
        <authorList>
            <person name="de Groot N.N."/>
        </authorList>
    </citation>
    <scope>NUCLEOTIDE SEQUENCE [LARGE SCALE GENOMIC DNA]</scope>
    <source>
        <strain evidence="3 4">DSM 44908</strain>
    </source>
</reference>
<accession>A0A1I0TAL2</accession>
<dbReference type="EMBL" id="FOJN01000005">
    <property type="protein sequence ID" value="SFA48757.1"/>
    <property type="molecule type" value="Genomic_DNA"/>
</dbReference>
<dbReference type="Proteomes" id="UP000182054">
    <property type="component" value="Unassembled WGS sequence"/>
</dbReference>
<evidence type="ECO:0000256" key="2">
    <source>
        <dbReference type="SAM" id="Phobius"/>
    </source>
</evidence>
<keyword evidence="2" id="KW-0472">Membrane</keyword>
<dbReference type="InterPro" id="IPR046498">
    <property type="entry name" value="Rv1476-like"/>
</dbReference>
<feature type="region of interest" description="Disordered" evidence="1">
    <location>
        <begin position="171"/>
        <end position="207"/>
    </location>
</feature>
<evidence type="ECO:0000256" key="1">
    <source>
        <dbReference type="SAM" id="MobiDB-lite"/>
    </source>
</evidence>
<sequence length="207" mass="21042">MSLSHSVPVHAAPVAAEIPPFVDVPSTLADVADDGVSAPAELVPGLESVVARAQDEGITLNVVVLEEPARLDSHLRDLATEVGAADGGTVLVLGPGQVGTFSDSIDRVTLEAGQDSAYTSDPVLSANQFLDVVVAPGPSWTGLTLALVALVALVLGATGWANARRFRARQDGSAQDADMPGAAGTTAVSDTADSRHVTTTDAVRAND</sequence>
<keyword evidence="2" id="KW-0812">Transmembrane</keyword>
<evidence type="ECO:0000313" key="4">
    <source>
        <dbReference type="Proteomes" id="UP000182054"/>
    </source>
</evidence>
<keyword evidence="2" id="KW-1133">Transmembrane helix</keyword>
<dbReference type="Pfam" id="PF20381">
    <property type="entry name" value="Rv1476"/>
    <property type="match status" value="1"/>
</dbReference>
<proteinExistence type="predicted"/>
<evidence type="ECO:0000313" key="3">
    <source>
        <dbReference type="EMBL" id="SFA48757.1"/>
    </source>
</evidence>
<protein>
    <submittedName>
        <fullName evidence="3">Uncharacterized protein</fullName>
    </submittedName>
</protein>
<dbReference type="AlphaFoldDB" id="A0A1I0TAL2"/>
<name>A0A1I0TAL2_9NOCA</name>
<feature type="compositionally biased region" description="Basic and acidic residues" evidence="1">
    <location>
        <begin position="192"/>
        <end position="207"/>
    </location>
</feature>
<feature type="transmembrane region" description="Helical" evidence="2">
    <location>
        <begin position="140"/>
        <end position="161"/>
    </location>
</feature>